<dbReference type="AlphaFoldDB" id="A0AAW0L242"/>
<comment type="caution">
    <text evidence="1">The sequence shown here is derived from an EMBL/GenBank/DDBJ whole genome shotgun (WGS) entry which is preliminary data.</text>
</comment>
<gene>
    <name evidence="1" type="ORF">CFP56_010171</name>
</gene>
<evidence type="ECO:0000313" key="1">
    <source>
        <dbReference type="EMBL" id="KAK7844994.1"/>
    </source>
</evidence>
<reference evidence="1 2" key="1">
    <citation type="journal article" date="2018" name="Sci. Data">
        <title>The draft genome sequence of cork oak.</title>
        <authorList>
            <person name="Ramos A.M."/>
            <person name="Usie A."/>
            <person name="Barbosa P."/>
            <person name="Barros P.M."/>
            <person name="Capote T."/>
            <person name="Chaves I."/>
            <person name="Simoes F."/>
            <person name="Abreu I."/>
            <person name="Carrasquinho I."/>
            <person name="Faro C."/>
            <person name="Guimaraes J.B."/>
            <person name="Mendonca D."/>
            <person name="Nobrega F."/>
            <person name="Rodrigues L."/>
            <person name="Saibo N.J.M."/>
            <person name="Varela M.C."/>
            <person name="Egas C."/>
            <person name="Matos J."/>
            <person name="Miguel C.M."/>
            <person name="Oliveira M.M."/>
            <person name="Ricardo C.P."/>
            <person name="Goncalves S."/>
        </authorList>
    </citation>
    <scope>NUCLEOTIDE SEQUENCE [LARGE SCALE GENOMIC DNA]</scope>
    <source>
        <strain evidence="2">cv. HL8</strain>
    </source>
</reference>
<evidence type="ECO:0000313" key="2">
    <source>
        <dbReference type="Proteomes" id="UP000237347"/>
    </source>
</evidence>
<accession>A0AAW0L242</accession>
<organism evidence="1 2">
    <name type="scientific">Quercus suber</name>
    <name type="common">Cork oak</name>
    <dbReference type="NCBI Taxonomy" id="58331"/>
    <lineage>
        <taxon>Eukaryota</taxon>
        <taxon>Viridiplantae</taxon>
        <taxon>Streptophyta</taxon>
        <taxon>Embryophyta</taxon>
        <taxon>Tracheophyta</taxon>
        <taxon>Spermatophyta</taxon>
        <taxon>Magnoliopsida</taxon>
        <taxon>eudicotyledons</taxon>
        <taxon>Gunneridae</taxon>
        <taxon>Pentapetalae</taxon>
        <taxon>rosids</taxon>
        <taxon>fabids</taxon>
        <taxon>Fagales</taxon>
        <taxon>Fagaceae</taxon>
        <taxon>Quercus</taxon>
    </lineage>
</organism>
<dbReference type="Proteomes" id="UP000237347">
    <property type="component" value="Unassembled WGS sequence"/>
</dbReference>
<keyword evidence="2" id="KW-1185">Reference proteome</keyword>
<protein>
    <submittedName>
        <fullName evidence="1">Uncharacterized protein</fullName>
    </submittedName>
</protein>
<name>A0AAW0L242_QUESU</name>
<sequence>MKDVRGKASFPYKDHMMMITITVKKSRETRIHIPEDMIDRVHTILRRKTMTQGSQGTYSDSLLIETTIRTD</sequence>
<dbReference type="EMBL" id="PKMF04000177">
    <property type="protein sequence ID" value="KAK7844994.1"/>
    <property type="molecule type" value="Genomic_DNA"/>
</dbReference>
<proteinExistence type="predicted"/>